<dbReference type="RefSeq" id="WP_107252116.1">
    <property type="nucleotide sequence ID" value="NZ_PYOC01000001.1"/>
</dbReference>
<accession>A0A2T3LDT2</accession>
<feature type="chain" id="PRO_5015399938" description="Lipoprotein" evidence="1">
    <location>
        <begin position="20"/>
        <end position="193"/>
    </location>
</feature>
<evidence type="ECO:0000256" key="1">
    <source>
        <dbReference type="SAM" id="SignalP"/>
    </source>
</evidence>
<feature type="signal peptide" evidence="1">
    <location>
        <begin position="1"/>
        <end position="19"/>
    </location>
</feature>
<proteinExistence type="predicted"/>
<keyword evidence="3" id="KW-1185">Reference proteome</keyword>
<evidence type="ECO:0008006" key="4">
    <source>
        <dbReference type="Google" id="ProtNLM"/>
    </source>
</evidence>
<evidence type="ECO:0000313" key="2">
    <source>
        <dbReference type="EMBL" id="PSV49479.1"/>
    </source>
</evidence>
<dbReference type="PROSITE" id="PS51257">
    <property type="entry name" value="PROKAR_LIPOPROTEIN"/>
    <property type="match status" value="1"/>
</dbReference>
<sequence>MKFKVLSALVLVMLSGCDADDVAVAVAGKKFHSDAERIQFAGYVESSTAAFTQKVLKDCNKTATCDFRVSIDPTGKFSFHGRVDVKKKGDELFVKTNNSDVIVYTNLNFDKDLKVAFSDDNSDKELVINTKTHKVRFNGTYTYDDDVFVSKSTKDFTYSPVKMVITYGDADLRGRKETFKWTTNNNGDVSLKK</sequence>
<reference evidence="2 3" key="1">
    <citation type="submission" date="2018-03" db="EMBL/GenBank/DDBJ databases">
        <title>Whole genome sequencing of Histamine producing bacteria.</title>
        <authorList>
            <person name="Butler K."/>
        </authorList>
    </citation>
    <scope>NUCLEOTIDE SEQUENCE [LARGE SCALE GENOMIC DNA]</scope>
    <source>
        <strain evidence="2 3">ATCC 19614</strain>
    </source>
</reference>
<comment type="caution">
    <text evidence="2">The sequence shown here is derived from an EMBL/GenBank/DDBJ whole genome shotgun (WGS) entry which is preliminary data.</text>
</comment>
<gene>
    <name evidence="2" type="ORF">C9J47_02625</name>
</gene>
<dbReference type="AlphaFoldDB" id="A0A2T3LDT2"/>
<keyword evidence="1" id="KW-0732">Signal</keyword>
<protein>
    <recommendedName>
        <fullName evidence="4">Lipoprotein</fullName>
    </recommendedName>
</protein>
<name>A0A2T3LDT2_9GAMM</name>
<evidence type="ECO:0000313" key="3">
    <source>
        <dbReference type="Proteomes" id="UP000241803"/>
    </source>
</evidence>
<organism evidence="2 3">
    <name type="scientific">Photobacterium indicum</name>
    <dbReference type="NCBI Taxonomy" id="81447"/>
    <lineage>
        <taxon>Bacteria</taxon>
        <taxon>Pseudomonadati</taxon>
        <taxon>Pseudomonadota</taxon>
        <taxon>Gammaproteobacteria</taxon>
        <taxon>Vibrionales</taxon>
        <taxon>Vibrionaceae</taxon>
        <taxon>Photobacterium</taxon>
    </lineage>
</organism>
<dbReference type="EMBL" id="PYOC01000001">
    <property type="protein sequence ID" value="PSV49479.1"/>
    <property type="molecule type" value="Genomic_DNA"/>
</dbReference>
<dbReference type="Proteomes" id="UP000241803">
    <property type="component" value="Unassembled WGS sequence"/>
</dbReference>